<evidence type="ECO:0000256" key="1">
    <source>
        <dbReference type="SAM" id="MobiDB-lite"/>
    </source>
</evidence>
<gene>
    <name evidence="3" type="ORF">DPM19_08940</name>
</gene>
<dbReference type="Gene3D" id="1.10.260.40">
    <property type="entry name" value="lambda repressor-like DNA-binding domains"/>
    <property type="match status" value="1"/>
</dbReference>
<feature type="compositionally biased region" description="Basic and acidic residues" evidence="1">
    <location>
        <begin position="10"/>
        <end position="24"/>
    </location>
</feature>
<dbReference type="InterPro" id="IPR001387">
    <property type="entry name" value="Cro/C1-type_HTH"/>
</dbReference>
<dbReference type="EMBL" id="QLYX01000003">
    <property type="protein sequence ID" value="RAY15874.1"/>
    <property type="molecule type" value="Genomic_DNA"/>
</dbReference>
<dbReference type="AlphaFoldDB" id="A0A365H9Q2"/>
<dbReference type="Pfam" id="PF13560">
    <property type="entry name" value="HTH_31"/>
    <property type="match status" value="1"/>
</dbReference>
<keyword evidence="4" id="KW-1185">Reference proteome</keyword>
<dbReference type="PROSITE" id="PS50943">
    <property type="entry name" value="HTH_CROC1"/>
    <property type="match status" value="1"/>
</dbReference>
<sequence>MAWTHLMATRQRDPAQHSEERKSDLGCGQNRSRAMQMTSGENGTMIGSGLEDCQMPPTPTVIPNGARIRELREATGLSAAELGARLRRHVTTIQNAERGRPVSLIIIGQLSRALGAQPAELIADDSTPERT</sequence>
<dbReference type="CDD" id="cd00093">
    <property type="entry name" value="HTH_XRE"/>
    <property type="match status" value="1"/>
</dbReference>
<dbReference type="Proteomes" id="UP000251891">
    <property type="component" value="Unassembled WGS sequence"/>
</dbReference>
<organism evidence="3 4">
    <name type="scientific">Actinomadura craniellae</name>
    <dbReference type="NCBI Taxonomy" id="2231787"/>
    <lineage>
        <taxon>Bacteria</taxon>
        <taxon>Bacillati</taxon>
        <taxon>Actinomycetota</taxon>
        <taxon>Actinomycetes</taxon>
        <taxon>Streptosporangiales</taxon>
        <taxon>Thermomonosporaceae</taxon>
        <taxon>Actinomadura</taxon>
    </lineage>
</organism>
<protein>
    <recommendedName>
        <fullName evidence="2">HTH cro/C1-type domain-containing protein</fullName>
    </recommendedName>
</protein>
<feature type="region of interest" description="Disordered" evidence="1">
    <location>
        <begin position="1"/>
        <end position="32"/>
    </location>
</feature>
<feature type="domain" description="HTH cro/C1-type" evidence="2">
    <location>
        <begin position="68"/>
        <end position="121"/>
    </location>
</feature>
<dbReference type="InterPro" id="IPR010982">
    <property type="entry name" value="Lambda_DNA-bd_dom_sf"/>
</dbReference>
<dbReference type="SUPFAM" id="SSF47413">
    <property type="entry name" value="lambda repressor-like DNA-binding domains"/>
    <property type="match status" value="1"/>
</dbReference>
<name>A0A365H9Q2_9ACTN</name>
<reference evidence="3 4" key="1">
    <citation type="submission" date="2018-06" db="EMBL/GenBank/DDBJ databases">
        <title>Actinomadura craniellae sp. nov. isolated from marine sponge Craniella sp.</title>
        <authorList>
            <person name="Li L."/>
            <person name="Xu Q.H."/>
            <person name="Lin H.W."/>
            <person name="Lu Y.H."/>
        </authorList>
    </citation>
    <scope>NUCLEOTIDE SEQUENCE [LARGE SCALE GENOMIC DNA]</scope>
    <source>
        <strain evidence="3 4">LHW63021</strain>
    </source>
</reference>
<dbReference type="SMART" id="SM00530">
    <property type="entry name" value="HTH_XRE"/>
    <property type="match status" value="1"/>
</dbReference>
<evidence type="ECO:0000313" key="4">
    <source>
        <dbReference type="Proteomes" id="UP000251891"/>
    </source>
</evidence>
<evidence type="ECO:0000313" key="3">
    <source>
        <dbReference type="EMBL" id="RAY15874.1"/>
    </source>
</evidence>
<accession>A0A365H9Q2</accession>
<comment type="caution">
    <text evidence="3">The sequence shown here is derived from an EMBL/GenBank/DDBJ whole genome shotgun (WGS) entry which is preliminary data.</text>
</comment>
<proteinExistence type="predicted"/>
<dbReference type="GO" id="GO:0003677">
    <property type="term" value="F:DNA binding"/>
    <property type="evidence" value="ECO:0007669"/>
    <property type="project" value="InterPro"/>
</dbReference>
<evidence type="ECO:0000259" key="2">
    <source>
        <dbReference type="PROSITE" id="PS50943"/>
    </source>
</evidence>